<dbReference type="InterPro" id="IPR000740">
    <property type="entry name" value="GrpE"/>
</dbReference>
<protein>
    <submittedName>
        <fullName evidence="4">Nucleotide exchange factor GrpE</fullName>
    </submittedName>
</protein>
<evidence type="ECO:0000313" key="4">
    <source>
        <dbReference type="EMBL" id="MFC3761740.1"/>
    </source>
</evidence>
<dbReference type="InterPro" id="IPR009012">
    <property type="entry name" value="GrpE_head"/>
</dbReference>
<name>A0ABV7YCK4_9ACTN</name>
<organism evidence="4 5">
    <name type="scientific">Tenggerimyces flavus</name>
    <dbReference type="NCBI Taxonomy" id="1708749"/>
    <lineage>
        <taxon>Bacteria</taxon>
        <taxon>Bacillati</taxon>
        <taxon>Actinomycetota</taxon>
        <taxon>Actinomycetes</taxon>
        <taxon>Propionibacteriales</taxon>
        <taxon>Nocardioidaceae</taxon>
        <taxon>Tenggerimyces</taxon>
    </lineage>
</organism>
<dbReference type="Pfam" id="PF01025">
    <property type="entry name" value="GrpE"/>
    <property type="match status" value="1"/>
</dbReference>
<dbReference type="Proteomes" id="UP001595699">
    <property type="component" value="Unassembled WGS sequence"/>
</dbReference>
<keyword evidence="1" id="KW-0143">Chaperone</keyword>
<evidence type="ECO:0000256" key="1">
    <source>
        <dbReference type="ARBA" id="ARBA00023186"/>
    </source>
</evidence>
<evidence type="ECO:0000313" key="5">
    <source>
        <dbReference type="Proteomes" id="UP001595699"/>
    </source>
</evidence>
<proteinExistence type="predicted"/>
<dbReference type="RefSeq" id="WP_205114391.1">
    <property type="nucleotide sequence ID" value="NZ_JAFBCM010000001.1"/>
</dbReference>
<keyword evidence="5" id="KW-1185">Reference proteome</keyword>
<sequence>MWTGELTVAWWQAVLALIAAAGITALAMVSTRRSRPDESGAAPAQLRDPEVPAPQAAPDADATLLTEGLIGAYDLATSSPAVRAHVEQVLRRAGVVPLDASPGMPFDPAEHLAVGTEPAAPGHLGQVAHQVRTGWSSHGTVVRPAEVVVWTAS</sequence>
<comment type="caution">
    <text evidence="4">The sequence shown here is derived from an EMBL/GenBank/DDBJ whole genome shotgun (WGS) entry which is preliminary data.</text>
</comment>
<feature type="region of interest" description="Disordered" evidence="2">
    <location>
        <begin position="34"/>
        <end position="56"/>
    </location>
</feature>
<dbReference type="SUPFAM" id="SSF51064">
    <property type="entry name" value="Head domain of nucleotide exchange factor GrpE"/>
    <property type="match status" value="1"/>
</dbReference>
<dbReference type="EMBL" id="JBHRZH010000009">
    <property type="protein sequence ID" value="MFC3761740.1"/>
    <property type="molecule type" value="Genomic_DNA"/>
</dbReference>
<keyword evidence="3" id="KW-1133">Transmembrane helix</keyword>
<accession>A0ABV7YCK4</accession>
<gene>
    <name evidence="4" type="ORF">ACFOUW_12925</name>
</gene>
<dbReference type="Gene3D" id="2.30.22.10">
    <property type="entry name" value="Head domain of nucleotide exchange factor GrpE"/>
    <property type="match status" value="1"/>
</dbReference>
<evidence type="ECO:0000256" key="3">
    <source>
        <dbReference type="SAM" id="Phobius"/>
    </source>
</evidence>
<evidence type="ECO:0000256" key="2">
    <source>
        <dbReference type="SAM" id="MobiDB-lite"/>
    </source>
</evidence>
<feature type="transmembrane region" description="Helical" evidence="3">
    <location>
        <begin position="6"/>
        <end position="29"/>
    </location>
</feature>
<reference evidence="5" key="1">
    <citation type="journal article" date="2019" name="Int. J. Syst. Evol. Microbiol.">
        <title>The Global Catalogue of Microorganisms (GCM) 10K type strain sequencing project: providing services to taxonomists for standard genome sequencing and annotation.</title>
        <authorList>
            <consortium name="The Broad Institute Genomics Platform"/>
            <consortium name="The Broad Institute Genome Sequencing Center for Infectious Disease"/>
            <person name="Wu L."/>
            <person name="Ma J."/>
        </authorList>
    </citation>
    <scope>NUCLEOTIDE SEQUENCE [LARGE SCALE GENOMIC DNA]</scope>
    <source>
        <strain evidence="5">CGMCC 4.7241</strain>
    </source>
</reference>
<keyword evidence="3" id="KW-0472">Membrane</keyword>
<keyword evidence="3" id="KW-0812">Transmembrane</keyword>